<evidence type="ECO:0000256" key="13">
    <source>
        <dbReference type="SAM" id="MobiDB-lite"/>
    </source>
</evidence>
<dbReference type="SMART" id="SM00220">
    <property type="entry name" value="S_TKc"/>
    <property type="match status" value="1"/>
</dbReference>
<keyword evidence="8 12" id="KW-0175">Coiled coil</keyword>
<evidence type="ECO:0000256" key="6">
    <source>
        <dbReference type="ARBA" id="ARBA00022777"/>
    </source>
</evidence>
<keyword evidence="3" id="KW-0723">Serine/threonine-protein kinase</keyword>
<dbReference type="PROSITE" id="PS50011">
    <property type="entry name" value="PROTEIN_KINASE_DOM"/>
    <property type="match status" value="1"/>
</dbReference>
<evidence type="ECO:0000256" key="10">
    <source>
        <dbReference type="ARBA" id="ARBA00048679"/>
    </source>
</evidence>
<evidence type="ECO:0000256" key="5">
    <source>
        <dbReference type="ARBA" id="ARBA00022741"/>
    </source>
</evidence>
<keyword evidence="4" id="KW-0808">Transferase</keyword>
<keyword evidence="7 11" id="KW-0067">ATP-binding</keyword>
<dbReference type="CDD" id="cd06607">
    <property type="entry name" value="STKc_TAO"/>
    <property type="match status" value="1"/>
</dbReference>
<feature type="compositionally biased region" description="Low complexity" evidence="13">
    <location>
        <begin position="370"/>
        <end position="387"/>
    </location>
</feature>
<dbReference type="InterPro" id="IPR017441">
    <property type="entry name" value="Protein_kinase_ATP_BS"/>
</dbReference>
<evidence type="ECO:0000256" key="12">
    <source>
        <dbReference type="SAM" id="Coils"/>
    </source>
</evidence>
<evidence type="ECO:0000256" key="11">
    <source>
        <dbReference type="PROSITE-ProRule" id="PRU10141"/>
    </source>
</evidence>
<dbReference type="Proteomes" id="UP000678499">
    <property type="component" value="Unassembled WGS sequence"/>
</dbReference>
<reference evidence="15" key="1">
    <citation type="submission" date="2020-11" db="EMBL/GenBank/DDBJ databases">
        <authorList>
            <person name="Tran Van P."/>
        </authorList>
    </citation>
    <scope>NUCLEOTIDE SEQUENCE</scope>
</reference>
<keyword evidence="16" id="KW-1185">Reference proteome</keyword>
<dbReference type="EMBL" id="OA882665">
    <property type="protein sequence ID" value="CAD7276448.1"/>
    <property type="molecule type" value="Genomic_DNA"/>
</dbReference>
<dbReference type="GO" id="GO:0005737">
    <property type="term" value="C:cytoplasm"/>
    <property type="evidence" value="ECO:0007669"/>
    <property type="project" value="TreeGrafter"/>
</dbReference>
<organism evidence="15">
    <name type="scientific">Notodromas monacha</name>
    <dbReference type="NCBI Taxonomy" id="399045"/>
    <lineage>
        <taxon>Eukaryota</taxon>
        <taxon>Metazoa</taxon>
        <taxon>Ecdysozoa</taxon>
        <taxon>Arthropoda</taxon>
        <taxon>Crustacea</taxon>
        <taxon>Oligostraca</taxon>
        <taxon>Ostracoda</taxon>
        <taxon>Podocopa</taxon>
        <taxon>Podocopida</taxon>
        <taxon>Cypridocopina</taxon>
        <taxon>Cypridoidea</taxon>
        <taxon>Cyprididae</taxon>
        <taxon>Notodromas</taxon>
    </lineage>
</organism>
<comment type="catalytic activity">
    <reaction evidence="9">
        <text>L-threonyl-[protein] + ATP = O-phospho-L-threonyl-[protein] + ADP + H(+)</text>
        <dbReference type="Rhea" id="RHEA:46608"/>
        <dbReference type="Rhea" id="RHEA-COMP:11060"/>
        <dbReference type="Rhea" id="RHEA-COMP:11605"/>
        <dbReference type="ChEBI" id="CHEBI:15378"/>
        <dbReference type="ChEBI" id="CHEBI:30013"/>
        <dbReference type="ChEBI" id="CHEBI:30616"/>
        <dbReference type="ChEBI" id="CHEBI:61977"/>
        <dbReference type="ChEBI" id="CHEBI:456216"/>
        <dbReference type="EC" id="2.7.11.1"/>
    </reaction>
</comment>
<proteinExistence type="inferred from homology"/>
<feature type="compositionally biased region" description="Polar residues" evidence="13">
    <location>
        <begin position="360"/>
        <end position="369"/>
    </location>
</feature>
<evidence type="ECO:0000259" key="14">
    <source>
        <dbReference type="PROSITE" id="PS50011"/>
    </source>
</evidence>
<dbReference type="Gene3D" id="3.30.200.20">
    <property type="entry name" value="Phosphorylase Kinase, domain 1"/>
    <property type="match status" value="1"/>
</dbReference>
<evidence type="ECO:0000256" key="4">
    <source>
        <dbReference type="ARBA" id="ARBA00022679"/>
    </source>
</evidence>
<evidence type="ECO:0000256" key="3">
    <source>
        <dbReference type="ARBA" id="ARBA00022527"/>
    </source>
</evidence>
<evidence type="ECO:0000256" key="2">
    <source>
        <dbReference type="ARBA" id="ARBA00012513"/>
    </source>
</evidence>
<dbReference type="PANTHER" id="PTHR47167">
    <property type="entry name" value="SERINE/THREONINE-PROTEIN KINASE TAO1-LIKE PROTEIN"/>
    <property type="match status" value="1"/>
</dbReference>
<evidence type="ECO:0000256" key="9">
    <source>
        <dbReference type="ARBA" id="ARBA00047899"/>
    </source>
</evidence>
<gene>
    <name evidence="15" type="ORF">NMOB1V02_LOCUS4211</name>
</gene>
<dbReference type="FunFam" id="1.10.510.10:FF:000030">
    <property type="entry name" value="Serine/threonine-protein kinase TAO2, putative"/>
    <property type="match status" value="1"/>
</dbReference>
<dbReference type="Pfam" id="PF00069">
    <property type="entry name" value="Pkinase"/>
    <property type="match status" value="1"/>
</dbReference>
<evidence type="ECO:0000313" key="15">
    <source>
        <dbReference type="EMBL" id="CAD7276448.1"/>
    </source>
</evidence>
<dbReference type="FunFam" id="3.30.200.20:FF:000029">
    <property type="entry name" value="Serine/threonine-protein kinase TAO2, putative"/>
    <property type="match status" value="1"/>
</dbReference>
<keyword evidence="6" id="KW-0418">Kinase</keyword>
<dbReference type="GO" id="GO:0005524">
    <property type="term" value="F:ATP binding"/>
    <property type="evidence" value="ECO:0007669"/>
    <property type="project" value="UniProtKB-UniRule"/>
</dbReference>
<dbReference type="InterPro" id="IPR000719">
    <property type="entry name" value="Prot_kinase_dom"/>
</dbReference>
<dbReference type="EMBL" id="CAJPEX010000628">
    <property type="protein sequence ID" value="CAG0916600.1"/>
    <property type="molecule type" value="Genomic_DNA"/>
</dbReference>
<comment type="catalytic activity">
    <reaction evidence="10">
        <text>L-seryl-[protein] + ATP = O-phospho-L-seryl-[protein] + ADP + H(+)</text>
        <dbReference type="Rhea" id="RHEA:17989"/>
        <dbReference type="Rhea" id="RHEA-COMP:9863"/>
        <dbReference type="Rhea" id="RHEA-COMP:11604"/>
        <dbReference type="ChEBI" id="CHEBI:15378"/>
        <dbReference type="ChEBI" id="CHEBI:29999"/>
        <dbReference type="ChEBI" id="CHEBI:30616"/>
        <dbReference type="ChEBI" id="CHEBI:83421"/>
        <dbReference type="ChEBI" id="CHEBI:456216"/>
        <dbReference type="EC" id="2.7.11.1"/>
    </reaction>
</comment>
<dbReference type="SUPFAM" id="SSF56112">
    <property type="entry name" value="Protein kinase-like (PK-like)"/>
    <property type="match status" value="1"/>
</dbReference>
<dbReference type="Gene3D" id="1.10.510.10">
    <property type="entry name" value="Transferase(Phosphotransferase) domain 1"/>
    <property type="match status" value="1"/>
</dbReference>
<evidence type="ECO:0000256" key="1">
    <source>
        <dbReference type="ARBA" id="ARBA00008874"/>
    </source>
</evidence>
<evidence type="ECO:0000256" key="7">
    <source>
        <dbReference type="ARBA" id="ARBA00022840"/>
    </source>
</evidence>
<name>A0A7R9BL12_9CRUS</name>
<sequence length="919" mass="105938">MPNVPRPGSLKDPRVAELFDQDDPEKIFEDLREIGHGSFGAVYYAKNAISKEIVAIKKMSYLGKQSMEKWQDILKEILFIRQLSHPNCVNYKGCYLKEQTVWLVMEYCVGSASDILEVHKCPLLEEEISAICHDVLLGLEYLHANDRIHRDIKAGNILLTDNGVVKLADFGSASMRCPANSFVGTPYWMSPEVILAMDEGQYDGKVDVWSLGITCIELAERKPPYFNMNAMSALYHIAQNESPTLSSGNWSTDFRLFVELCLRKNPADRPTAAELLSHPFPCGVRSTSALNGNGVVRQTSSGVILDLIQRTKVAVRDLDNLNYKKMKKILMVDVHSVAETESNLGDLDGDDQVALEDGSSKSNSLTSEHSIQSTGISASSQSSSTNSLQPEDISKNRLAGTQMRQSRSVSTNSGEMQGATAAVGGANGRNIAPATGNNFATLRTMSIVNKQHQEHRQEELHEQMSGYKRMRREHQASLVKLEERCRVEMEGHKTSLDKEYEALLQQFSRELEKLQLRHQLELDRKNKVNLVEEKRLQRDISTRHDQEKKTFVTQARREYKQMKEKWRREVYADESTPRRQKEQTLQGHKDNLKQMDAANEDRLSVNHQHYLELETRRFRRRKLLSLQRLEQELLREELSKREAQLEAAHEMLLRHHDATRELEQKQQRAVHCLKEDHLRKQHRTELDNQDEYMYRATREMKKKHALQAKQHPKWLKQKELQIRKQFRETCKIQTKQYKALKAQYLATVPREKQKAVISALKEERIRKLAALGEQYEQSIAEMLQKQSLRLDETQEVAFRQLSEQLEREKELLTAYQSRNRMAFESQKNRELQDLKDRMAEERSQFAQERLERERLLGERQRKDLEDFDAESTQRGFPTHVLLEPSLEFQDRDDGSDGVGSTLSLAHSHSMSSMGGPTSL</sequence>
<feature type="coiled-coil region" evidence="12">
    <location>
        <begin position="464"/>
        <end position="524"/>
    </location>
</feature>
<evidence type="ECO:0000313" key="16">
    <source>
        <dbReference type="Proteomes" id="UP000678499"/>
    </source>
</evidence>
<protein>
    <recommendedName>
        <fullName evidence="2">non-specific serine/threonine protein kinase</fullName>
        <ecNumber evidence="2">2.7.11.1</ecNumber>
    </recommendedName>
</protein>
<feature type="compositionally biased region" description="Polar residues" evidence="13">
    <location>
        <begin position="402"/>
        <end position="415"/>
    </location>
</feature>
<dbReference type="PROSITE" id="PS00107">
    <property type="entry name" value="PROTEIN_KINASE_ATP"/>
    <property type="match status" value="1"/>
</dbReference>
<keyword evidence="5 11" id="KW-0547">Nucleotide-binding</keyword>
<feature type="compositionally biased region" description="Low complexity" evidence="13">
    <location>
        <begin position="900"/>
        <end position="919"/>
    </location>
</feature>
<feature type="coiled-coil region" evidence="12">
    <location>
        <begin position="798"/>
        <end position="851"/>
    </location>
</feature>
<dbReference type="InterPro" id="IPR051234">
    <property type="entry name" value="TAO_STE20_kinase"/>
</dbReference>
<evidence type="ECO:0000256" key="8">
    <source>
        <dbReference type="ARBA" id="ARBA00023054"/>
    </source>
</evidence>
<dbReference type="OrthoDB" id="10016527at2759"/>
<dbReference type="EC" id="2.7.11.1" evidence="2"/>
<accession>A0A7R9BL12</accession>
<feature type="binding site" evidence="11">
    <location>
        <position position="58"/>
    </location>
    <ligand>
        <name>ATP</name>
        <dbReference type="ChEBI" id="CHEBI:30616"/>
    </ligand>
</feature>
<dbReference type="PANTHER" id="PTHR47167:SF4">
    <property type="entry name" value="SERINE_THREONINE-PROTEIN KINASE TAO"/>
    <property type="match status" value="1"/>
</dbReference>
<dbReference type="AlphaFoldDB" id="A0A7R9BL12"/>
<feature type="domain" description="Protein kinase" evidence="14">
    <location>
        <begin position="28"/>
        <end position="281"/>
    </location>
</feature>
<feature type="region of interest" description="Disordered" evidence="13">
    <location>
        <begin position="342"/>
        <end position="431"/>
    </location>
</feature>
<dbReference type="GO" id="GO:0004674">
    <property type="term" value="F:protein serine/threonine kinase activity"/>
    <property type="evidence" value="ECO:0007669"/>
    <property type="project" value="UniProtKB-KW"/>
</dbReference>
<dbReference type="InterPro" id="IPR011009">
    <property type="entry name" value="Kinase-like_dom_sf"/>
</dbReference>
<feature type="region of interest" description="Disordered" evidence="13">
    <location>
        <begin position="888"/>
        <end position="919"/>
    </location>
</feature>
<comment type="similarity">
    <text evidence="1">Belongs to the protein kinase superfamily. STE Ser/Thr protein kinase family. STE20 subfamily.</text>
</comment>